<keyword evidence="2" id="KW-1185">Reference proteome</keyword>
<accession>A0ABQ2A4R9</accession>
<protein>
    <submittedName>
        <fullName evidence="1">Uncharacterized protein</fullName>
    </submittedName>
</protein>
<evidence type="ECO:0000313" key="1">
    <source>
        <dbReference type="EMBL" id="GGH84999.1"/>
    </source>
</evidence>
<dbReference type="EMBL" id="BMGY01000014">
    <property type="protein sequence ID" value="GGH84999.1"/>
    <property type="molecule type" value="Genomic_DNA"/>
</dbReference>
<proteinExistence type="predicted"/>
<comment type="caution">
    <text evidence="1">The sequence shown here is derived from an EMBL/GenBank/DDBJ whole genome shotgun (WGS) entry which is preliminary data.</text>
</comment>
<gene>
    <name evidence="1" type="ORF">GCM10011495_18210</name>
</gene>
<evidence type="ECO:0000313" key="2">
    <source>
        <dbReference type="Proteomes" id="UP000637774"/>
    </source>
</evidence>
<reference evidence="2" key="1">
    <citation type="journal article" date="2019" name="Int. J. Syst. Evol. Microbiol.">
        <title>The Global Catalogue of Microorganisms (GCM) 10K type strain sequencing project: providing services to taxonomists for standard genome sequencing and annotation.</title>
        <authorList>
            <consortium name="The Broad Institute Genomics Platform"/>
            <consortium name="The Broad Institute Genome Sequencing Center for Infectious Disease"/>
            <person name="Wu L."/>
            <person name="Ma J."/>
        </authorList>
    </citation>
    <scope>NUCLEOTIDE SEQUENCE [LARGE SCALE GENOMIC DNA]</scope>
    <source>
        <strain evidence="2">CGMCC 1.14966</strain>
    </source>
</reference>
<dbReference type="Proteomes" id="UP000637774">
    <property type="component" value="Unassembled WGS sequence"/>
</dbReference>
<organism evidence="1 2">
    <name type="scientific">Hymenobacter frigidus</name>
    <dbReference type="NCBI Taxonomy" id="1524095"/>
    <lineage>
        <taxon>Bacteria</taxon>
        <taxon>Pseudomonadati</taxon>
        <taxon>Bacteroidota</taxon>
        <taxon>Cytophagia</taxon>
        <taxon>Cytophagales</taxon>
        <taxon>Hymenobacteraceae</taxon>
        <taxon>Hymenobacter</taxon>
    </lineage>
</organism>
<name>A0ABQ2A4R9_9BACT</name>
<sequence length="122" mass="12498">MARLPQAEARDTAAGGGWLGFLSPALRTGLASVAVLGGFAASFYMSGTPQLVPATASTASLDAVPRTELVGYLLTSGAHVESADLAVLTAAHPGIAKDFLHASEAELNEVLDSQPSEELTYL</sequence>